<protein>
    <submittedName>
        <fullName evidence="1">Uncharacterized protein</fullName>
    </submittedName>
</protein>
<organism evidence="1 2">
    <name type="scientific">Paenibacillus endophyticus</name>
    <dbReference type="NCBI Taxonomy" id="1294268"/>
    <lineage>
        <taxon>Bacteria</taxon>
        <taxon>Bacillati</taxon>
        <taxon>Bacillota</taxon>
        <taxon>Bacilli</taxon>
        <taxon>Bacillales</taxon>
        <taxon>Paenibacillaceae</taxon>
        <taxon>Paenibacillus</taxon>
    </lineage>
</organism>
<reference evidence="1 2" key="1">
    <citation type="submission" date="2020-08" db="EMBL/GenBank/DDBJ databases">
        <title>Genomic Encyclopedia of Type Strains, Phase III (KMG-III): the genomes of soil and plant-associated and newly described type strains.</title>
        <authorList>
            <person name="Whitman W."/>
        </authorList>
    </citation>
    <scope>NUCLEOTIDE SEQUENCE [LARGE SCALE GENOMIC DNA]</scope>
    <source>
        <strain evidence="1 2">CECT 8234</strain>
    </source>
</reference>
<evidence type="ECO:0000313" key="1">
    <source>
        <dbReference type="EMBL" id="MBB3151070.1"/>
    </source>
</evidence>
<dbReference type="AlphaFoldDB" id="A0A7W5C4I2"/>
<evidence type="ECO:0000313" key="2">
    <source>
        <dbReference type="Proteomes" id="UP000518605"/>
    </source>
</evidence>
<dbReference type="RefSeq" id="WP_183559606.1">
    <property type="nucleotide sequence ID" value="NZ_CBCSLB010000046.1"/>
</dbReference>
<proteinExistence type="predicted"/>
<name>A0A7W5C4I2_9BACL</name>
<comment type="caution">
    <text evidence="1">The sequence shown here is derived from an EMBL/GenBank/DDBJ whole genome shotgun (WGS) entry which is preliminary data.</text>
</comment>
<dbReference type="Proteomes" id="UP000518605">
    <property type="component" value="Unassembled WGS sequence"/>
</dbReference>
<accession>A0A7W5C4I2</accession>
<gene>
    <name evidence="1" type="ORF">FHS16_001104</name>
</gene>
<sequence>MENQLVSLKLPADWIIKWNQFYEINTNEFIDESFPFQIELQEDIFLFINLSRNRMLDLGWYPEGNPKGKYRLVLIEMDVEQDKEIENWNNPLITFTARDNIEIKNKVNEILNKVSEGLL</sequence>
<dbReference type="EMBL" id="JACHXW010000002">
    <property type="protein sequence ID" value="MBB3151070.1"/>
    <property type="molecule type" value="Genomic_DNA"/>
</dbReference>
<keyword evidence="2" id="KW-1185">Reference proteome</keyword>